<gene>
    <name evidence="6" type="ORF">RM531_08545</name>
</gene>
<dbReference type="InterPro" id="IPR016202">
    <property type="entry name" value="DNase_I"/>
</dbReference>
<dbReference type="Gene3D" id="3.60.10.10">
    <property type="entry name" value="Endonuclease/exonuclease/phosphatase"/>
    <property type="match status" value="1"/>
</dbReference>
<dbReference type="GO" id="GO:0004519">
    <property type="term" value="F:endonuclease activity"/>
    <property type="evidence" value="ECO:0007669"/>
    <property type="project" value="UniProtKB-KW"/>
</dbReference>
<sequence length="280" mass="31485">MPRFKTALMFMAASLFSLAALPTHALTIASWNAKHLGWGEKRNWSQSAQVIADYDFVAVQEVHGEDGVKRLISELEQTTSTPWSYVMSRKSVGRGRYTEDYVFLWQEQRVNFDGGAVLYLDPGDVFAREPFAARFSSEDGALKWTAATVHIIYGDSKAERIEENSELDEYANWLIESVSEGTPVLIMGDFNLPPDSRGFNGLKKTFRPAITRGATTLSSIDGRFANLYDNIWLSPSQLKRAGWPNLAAGIDRFPQRLGLTHENARKHVSDHAPVYLRVPR</sequence>
<evidence type="ECO:0000256" key="3">
    <source>
        <dbReference type="ARBA" id="ARBA00022801"/>
    </source>
</evidence>
<dbReference type="PANTHER" id="PTHR11371">
    <property type="entry name" value="DEOXYRIBONUCLEASE"/>
    <property type="match status" value="1"/>
</dbReference>
<feature type="chain" id="PRO_5046629128" evidence="4">
    <location>
        <begin position="20"/>
        <end position="280"/>
    </location>
</feature>
<dbReference type="SMART" id="SM00476">
    <property type="entry name" value="DNaseIc"/>
    <property type="match status" value="1"/>
</dbReference>
<evidence type="ECO:0000256" key="2">
    <source>
        <dbReference type="ARBA" id="ARBA00022722"/>
    </source>
</evidence>
<organism evidence="6 7">
    <name type="scientific">Spectribacter acetivorans</name>
    <dbReference type="NCBI Taxonomy" id="3075603"/>
    <lineage>
        <taxon>Bacteria</taxon>
        <taxon>Pseudomonadati</taxon>
        <taxon>Pseudomonadota</taxon>
        <taxon>Gammaproteobacteria</taxon>
        <taxon>Salinisphaerales</taxon>
        <taxon>Salinisphaeraceae</taxon>
        <taxon>Spectribacter</taxon>
    </lineage>
</organism>
<comment type="caution">
    <text evidence="6">The sequence shown here is derived from an EMBL/GenBank/DDBJ whole genome shotgun (WGS) entry which is preliminary data.</text>
</comment>
<dbReference type="Pfam" id="PF03372">
    <property type="entry name" value="Exo_endo_phos"/>
    <property type="match status" value="1"/>
</dbReference>
<accession>A0ABU3B8X8</accession>
<proteinExistence type="inferred from homology"/>
<evidence type="ECO:0000313" key="6">
    <source>
        <dbReference type="EMBL" id="MDT0618525.1"/>
    </source>
</evidence>
<name>A0ABU3B8X8_9GAMM</name>
<keyword evidence="6" id="KW-0255">Endonuclease</keyword>
<dbReference type="InterPro" id="IPR005135">
    <property type="entry name" value="Endo/exonuclease/phosphatase"/>
</dbReference>
<evidence type="ECO:0000256" key="1">
    <source>
        <dbReference type="ARBA" id="ARBA00007359"/>
    </source>
</evidence>
<comment type="similarity">
    <text evidence="1">Belongs to the DNase I family.</text>
</comment>
<dbReference type="Proteomes" id="UP001259982">
    <property type="component" value="Unassembled WGS sequence"/>
</dbReference>
<dbReference type="InterPro" id="IPR036691">
    <property type="entry name" value="Endo/exonu/phosph_ase_sf"/>
</dbReference>
<reference evidence="6 7" key="1">
    <citation type="submission" date="2023-09" db="EMBL/GenBank/DDBJ databases">
        <authorList>
            <person name="Rey-Velasco X."/>
        </authorList>
    </citation>
    <scope>NUCLEOTIDE SEQUENCE [LARGE SCALE GENOMIC DNA]</scope>
    <source>
        <strain evidence="6 7">P385</strain>
    </source>
</reference>
<evidence type="ECO:0000256" key="4">
    <source>
        <dbReference type="SAM" id="SignalP"/>
    </source>
</evidence>
<keyword evidence="7" id="KW-1185">Reference proteome</keyword>
<keyword evidence="4" id="KW-0732">Signal</keyword>
<dbReference type="PANTHER" id="PTHR11371:SF29">
    <property type="entry name" value="DEOXYRIBONUCLEASE-1-LIKE 2"/>
    <property type="match status" value="1"/>
</dbReference>
<dbReference type="RefSeq" id="WP_311658654.1">
    <property type="nucleotide sequence ID" value="NZ_JAVRHY010000006.1"/>
</dbReference>
<evidence type="ECO:0000313" key="7">
    <source>
        <dbReference type="Proteomes" id="UP001259982"/>
    </source>
</evidence>
<feature type="signal peptide" evidence="4">
    <location>
        <begin position="1"/>
        <end position="19"/>
    </location>
</feature>
<protein>
    <submittedName>
        <fullName evidence="6">Endonuclease/exonuclease/phosphatase family protein</fullName>
    </submittedName>
</protein>
<feature type="domain" description="Endonuclease/exonuclease/phosphatase" evidence="5">
    <location>
        <begin position="30"/>
        <end position="271"/>
    </location>
</feature>
<keyword evidence="2" id="KW-0540">Nuclease</keyword>
<evidence type="ECO:0000259" key="5">
    <source>
        <dbReference type="Pfam" id="PF03372"/>
    </source>
</evidence>
<dbReference type="SUPFAM" id="SSF56219">
    <property type="entry name" value="DNase I-like"/>
    <property type="match status" value="1"/>
</dbReference>
<keyword evidence="3" id="KW-0378">Hydrolase</keyword>
<dbReference type="EMBL" id="JAVRHY010000006">
    <property type="protein sequence ID" value="MDT0618525.1"/>
    <property type="molecule type" value="Genomic_DNA"/>
</dbReference>
<dbReference type="CDD" id="cd10283">
    <property type="entry name" value="MnuA_DNase1-like"/>
    <property type="match status" value="1"/>
</dbReference>